<evidence type="ECO:0000256" key="8">
    <source>
        <dbReference type="RuleBase" id="RU364083"/>
    </source>
</evidence>
<keyword evidence="4 8" id="KW-0547">Nucleotide-binding</keyword>
<dbReference type="OrthoDB" id="5298774at2"/>
<dbReference type="InterPro" id="IPR050093">
    <property type="entry name" value="ABC_SmlMolc_Importer"/>
</dbReference>
<dbReference type="EC" id="7.6.2.11" evidence="8"/>
<dbReference type="FunFam" id="3.40.50.300:FF:000042">
    <property type="entry name" value="Maltose/maltodextrin ABC transporter, ATP-binding protein"/>
    <property type="match status" value="1"/>
</dbReference>
<gene>
    <name evidence="8 10" type="primary">potA</name>
    <name evidence="10" type="ORF">BN2476_210094</name>
</gene>
<evidence type="ECO:0000256" key="1">
    <source>
        <dbReference type="ARBA" id="ARBA00022448"/>
    </source>
</evidence>
<name>A0A1N7RWR9_9BURK</name>
<keyword evidence="11" id="KW-1185">Reference proteome</keyword>
<keyword evidence="3" id="KW-0997">Cell inner membrane</keyword>
<dbReference type="PANTHER" id="PTHR42781">
    <property type="entry name" value="SPERMIDINE/PUTRESCINE IMPORT ATP-BINDING PROTEIN POTA"/>
    <property type="match status" value="1"/>
</dbReference>
<evidence type="ECO:0000256" key="7">
    <source>
        <dbReference type="ARBA" id="ARBA00023136"/>
    </source>
</evidence>
<evidence type="ECO:0000256" key="6">
    <source>
        <dbReference type="ARBA" id="ARBA00022967"/>
    </source>
</evidence>
<comment type="subunit">
    <text evidence="8">The complex is composed of two ATP-binding proteins (PotA), two transmembrane proteins (PotB and PotC) and a solute-binding protein (PotD).</text>
</comment>
<comment type="function">
    <text evidence="8">Part of the ABC transporter complex PotABCD involved in spermidine/putrescine import. Responsible for energy coupling to the transport system.</text>
</comment>
<dbReference type="PANTHER" id="PTHR42781:SF4">
    <property type="entry name" value="SPERMIDINE_PUTRESCINE IMPORT ATP-BINDING PROTEIN POTA"/>
    <property type="match status" value="1"/>
</dbReference>
<dbReference type="InterPro" id="IPR003439">
    <property type="entry name" value="ABC_transporter-like_ATP-bd"/>
</dbReference>
<sequence length="379" mass="41551">MSFSSQGMTRNGGGLGAALSIRNLTKRYGHNAPAVDDVSLEIQAGEFVTFLGPSGSGKTTTLSMVAGFTDVTSGQILLGGQPIEALPPHRRNIGMVFQSYSLFPHMTVFDNVAFPLRRRGVGKAEIRSRVGRVLDLIQLADKMDRYPVALSGGQQQRVALARAIVFEPTLLLMDEPLSALDKKLREQMQLEIRRLHKELKITFIFVTHDQEEALVMSDRIAVFRDGRLAQVGTAADLYERPQSLFVANFLGDSNILHGTARVERDSHILENRCGTFMAPRSQKLDGAAAAAISVRPERMRVIPVAQECSEPNRVNARVSQIIYVGSSRKVEVALPDGTLMQVREQPRDQIDVREGAEVSVCWPVSASMMLPVEKGGAGD</sequence>
<reference evidence="10" key="1">
    <citation type="submission" date="2016-12" db="EMBL/GenBank/DDBJ databases">
        <authorList>
            <person name="Moulin L."/>
        </authorList>
    </citation>
    <scope>NUCLEOTIDE SEQUENCE [LARGE SCALE GENOMIC DNA]</scope>
    <source>
        <strain evidence="10">STM 7183</strain>
    </source>
</reference>
<keyword evidence="10" id="KW-0378">Hydrolase</keyword>
<dbReference type="GO" id="GO:0016887">
    <property type="term" value="F:ATP hydrolysis activity"/>
    <property type="evidence" value="ECO:0007669"/>
    <property type="project" value="InterPro"/>
</dbReference>
<dbReference type="InterPro" id="IPR008995">
    <property type="entry name" value="Mo/tungstate-bd_C_term_dom"/>
</dbReference>
<keyword evidence="1 8" id="KW-0813">Transport</keyword>
<keyword evidence="5 8" id="KW-0067">ATP-binding</keyword>
<dbReference type="Proteomes" id="UP000195569">
    <property type="component" value="Unassembled WGS sequence"/>
</dbReference>
<evidence type="ECO:0000259" key="9">
    <source>
        <dbReference type="PROSITE" id="PS50893"/>
    </source>
</evidence>
<comment type="caution">
    <text evidence="10">The sequence shown here is derived from an EMBL/GenBank/DDBJ whole genome shotgun (WGS) entry which is preliminary data.</text>
</comment>
<dbReference type="SUPFAM" id="SSF50331">
    <property type="entry name" value="MOP-like"/>
    <property type="match status" value="1"/>
</dbReference>
<dbReference type="InterPro" id="IPR013611">
    <property type="entry name" value="Transp-assoc_OB_typ2"/>
</dbReference>
<dbReference type="Gene3D" id="3.40.50.300">
    <property type="entry name" value="P-loop containing nucleotide triphosphate hydrolases"/>
    <property type="match status" value="1"/>
</dbReference>
<accession>A0A1N7RWR9</accession>
<evidence type="ECO:0000313" key="11">
    <source>
        <dbReference type="Proteomes" id="UP000195569"/>
    </source>
</evidence>
<dbReference type="GO" id="GO:0015417">
    <property type="term" value="F:ABC-type polyamine transporter activity"/>
    <property type="evidence" value="ECO:0007669"/>
    <property type="project" value="UniProtKB-EC"/>
</dbReference>
<evidence type="ECO:0000256" key="2">
    <source>
        <dbReference type="ARBA" id="ARBA00022475"/>
    </source>
</evidence>
<dbReference type="Pfam" id="PF08402">
    <property type="entry name" value="TOBE_2"/>
    <property type="match status" value="1"/>
</dbReference>
<evidence type="ECO:0000313" key="10">
    <source>
        <dbReference type="EMBL" id="SIT39214.1"/>
    </source>
</evidence>
<dbReference type="AlphaFoldDB" id="A0A1N7RWR9"/>
<dbReference type="InterPro" id="IPR005893">
    <property type="entry name" value="PotA-like"/>
</dbReference>
<keyword evidence="7 8" id="KW-0472">Membrane</keyword>
<dbReference type="SMART" id="SM00382">
    <property type="entry name" value="AAA"/>
    <property type="match status" value="1"/>
</dbReference>
<dbReference type="PROSITE" id="PS00211">
    <property type="entry name" value="ABC_TRANSPORTER_1"/>
    <property type="match status" value="1"/>
</dbReference>
<dbReference type="Pfam" id="PF00005">
    <property type="entry name" value="ABC_tran"/>
    <property type="match status" value="1"/>
</dbReference>
<evidence type="ECO:0000256" key="4">
    <source>
        <dbReference type="ARBA" id="ARBA00022741"/>
    </source>
</evidence>
<dbReference type="InterPro" id="IPR027417">
    <property type="entry name" value="P-loop_NTPase"/>
</dbReference>
<dbReference type="InterPro" id="IPR017871">
    <property type="entry name" value="ABC_transporter-like_CS"/>
</dbReference>
<evidence type="ECO:0000256" key="5">
    <source>
        <dbReference type="ARBA" id="ARBA00022840"/>
    </source>
</evidence>
<proteinExistence type="inferred from homology"/>
<keyword evidence="6 8" id="KW-1278">Translocase</keyword>
<dbReference type="EMBL" id="CYGY02000021">
    <property type="protein sequence ID" value="SIT39214.1"/>
    <property type="molecule type" value="Genomic_DNA"/>
</dbReference>
<dbReference type="Gene3D" id="2.40.50.100">
    <property type="match status" value="1"/>
</dbReference>
<protein>
    <recommendedName>
        <fullName evidence="8">Spermidine/putrescine import ATP-binding protein PotA</fullName>
        <ecNumber evidence="8">7.6.2.11</ecNumber>
    </recommendedName>
</protein>
<comment type="catalytic activity">
    <reaction evidence="8">
        <text>ATP + H2O + polyamine-[polyamine-binding protein]Side 1 = ADP + phosphate + polyamineSide 2 + [polyamine-binding protein]Side 1.</text>
        <dbReference type="EC" id="7.6.2.11"/>
    </reaction>
</comment>
<dbReference type="SUPFAM" id="SSF52540">
    <property type="entry name" value="P-loop containing nucleoside triphosphate hydrolases"/>
    <property type="match status" value="1"/>
</dbReference>
<evidence type="ECO:0000256" key="3">
    <source>
        <dbReference type="ARBA" id="ARBA00022519"/>
    </source>
</evidence>
<dbReference type="GO" id="GO:0005524">
    <property type="term" value="F:ATP binding"/>
    <property type="evidence" value="ECO:0007669"/>
    <property type="project" value="UniProtKB-KW"/>
</dbReference>
<keyword evidence="2 8" id="KW-1003">Cell membrane</keyword>
<dbReference type="NCBIfam" id="TIGR01187">
    <property type="entry name" value="potA"/>
    <property type="match status" value="1"/>
</dbReference>
<comment type="similarity">
    <text evidence="8">Belongs to the ABC transporter superfamily. Spermidine/putrescine importer (TC 3.A.1.11.1) family.</text>
</comment>
<dbReference type="PROSITE" id="PS50893">
    <property type="entry name" value="ABC_TRANSPORTER_2"/>
    <property type="match status" value="1"/>
</dbReference>
<dbReference type="RefSeq" id="WP_087733916.1">
    <property type="nucleotide sequence ID" value="NZ_CYGY02000021.1"/>
</dbReference>
<dbReference type="InterPro" id="IPR003593">
    <property type="entry name" value="AAA+_ATPase"/>
</dbReference>
<dbReference type="GO" id="GO:0043190">
    <property type="term" value="C:ATP-binding cassette (ABC) transporter complex"/>
    <property type="evidence" value="ECO:0007669"/>
    <property type="project" value="InterPro"/>
</dbReference>
<organism evidence="10 11">
    <name type="scientific">Paraburkholderia piptadeniae</name>
    <dbReference type="NCBI Taxonomy" id="1701573"/>
    <lineage>
        <taxon>Bacteria</taxon>
        <taxon>Pseudomonadati</taxon>
        <taxon>Pseudomonadota</taxon>
        <taxon>Betaproteobacteria</taxon>
        <taxon>Burkholderiales</taxon>
        <taxon>Burkholderiaceae</taxon>
        <taxon>Paraburkholderia</taxon>
    </lineage>
</organism>
<feature type="domain" description="ABC transporter" evidence="9">
    <location>
        <begin position="19"/>
        <end position="250"/>
    </location>
</feature>